<reference evidence="2 3" key="1">
    <citation type="submission" date="2019-11" db="EMBL/GenBank/DDBJ databases">
        <title>Comparative genomics of hydrocarbon-degrading Desulfosarcina strains.</title>
        <authorList>
            <person name="Watanabe M."/>
            <person name="Kojima H."/>
            <person name="Fukui M."/>
        </authorList>
    </citation>
    <scope>NUCLEOTIDE SEQUENCE [LARGE SCALE GENOMIC DNA]</scope>
    <source>
        <strain evidence="2 3">28bB2T</strain>
    </source>
</reference>
<evidence type="ECO:0000313" key="2">
    <source>
        <dbReference type="EMBL" id="BBO83426.1"/>
    </source>
</evidence>
<evidence type="ECO:0000313" key="3">
    <source>
        <dbReference type="Proteomes" id="UP000425960"/>
    </source>
</evidence>
<organism evidence="2 3">
    <name type="scientific">Desulfosarcina ovata subsp. sediminis</name>
    <dbReference type="NCBI Taxonomy" id="885957"/>
    <lineage>
        <taxon>Bacteria</taxon>
        <taxon>Pseudomonadati</taxon>
        <taxon>Thermodesulfobacteriota</taxon>
        <taxon>Desulfobacteria</taxon>
        <taxon>Desulfobacterales</taxon>
        <taxon>Desulfosarcinaceae</taxon>
        <taxon>Desulfosarcina</taxon>
    </lineage>
</organism>
<gene>
    <name evidence="2" type="ORF">DSCO28_39920</name>
</gene>
<feature type="signal peptide" evidence="1">
    <location>
        <begin position="1"/>
        <end position="20"/>
    </location>
</feature>
<dbReference type="AlphaFoldDB" id="A0A5K7ZT64"/>
<name>A0A5K7ZT64_9BACT</name>
<dbReference type="KEGG" id="dov:DSCO28_39920"/>
<evidence type="ECO:0008006" key="4">
    <source>
        <dbReference type="Google" id="ProtNLM"/>
    </source>
</evidence>
<feature type="chain" id="PRO_5024325610" description="Secreted protein" evidence="1">
    <location>
        <begin position="21"/>
        <end position="82"/>
    </location>
</feature>
<dbReference type="Proteomes" id="UP000425960">
    <property type="component" value="Chromosome"/>
</dbReference>
<dbReference type="EMBL" id="AP021876">
    <property type="protein sequence ID" value="BBO83426.1"/>
    <property type="molecule type" value="Genomic_DNA"/>
</dbReference>
<evidence type="ECO:0000256" key="1">
    <source>
        <dbReference type="SAM" id="SignalP"/>
    </source>
</evidence>
<sequence>MWRSVFFILMKGCLPLCTLAAWSDVDLHRLTSECVRASNAYHPFQNDFAYKVLHTMHYTGWSGDVDHSDLRLSRRRKGGACV</sequence>
<protein>
    <recommendedName>
        <fullName evidence="4">Secreted protein</fullName>
    </recommendedName>
</protein>
<proteinExistence type="predicted"/>
<accession>A0A5K7ZT64</accession>
<keyword evidence="1" id="KW-0732">Signal</keyword>
<dbReference type="RefSeq" id="WP_155323641.1">
    <property type="nucleotide sequence ID" value="NZ_AP021876.1"/>
</dbReference>